<dbReference type="PROSITE" id="PS51257">
    <property type="entry name" value="PROKAR_LIPOPROTEIN"/>
    <property type="match status" value="1"/>
</dbReference>
<evidence type="ECO:0000256" key="2">
    <source>
        <dbReference type="SAM" id="SignalP"/>
    </source>
</evidence>
<feature type="signal peptide" evidence="2">
    <location>
        <begin position="1"/>
        <end position="20"/>
    </location>
</feature>
<protein>
    <recommendedName>
        <fullName evidence="5">Lipoprotein</fullName>
    </recommendedName>
</protein>
<evidence type="ECO:0008006" key="5">
    <source>
        <dbReference type="Google" id="ProtNLM"/>
    </source>
</evidence>
<name>A0A1X7E9P5_9MICC</name>
<dbReference type="AlphaFoldDB" id="A0A1X7E9P5"/>
<dbReference type="EMBL" id="FXAC01000025">
    <property type="protein sequence ID" value="SMF29931.1"/>
    <property type="molecule type" value="Genomic_DNA"/>
</dbReference>
<evidence type="ECO:0000256" key="1">
    <source>
        <dbReference type="SAM" id="MobiDB-lite"/>
    </source>
</evidence>
<evidence type="ECO:0000313" key="3">
    <source>
        <dbReference type="EMBL" id="SMF29931.1"/>
    </source>
</evidence>
<organism evidence="3 4">
    <name type="scientific">Kocuria marina subsp. indica</name>
    <dbReference type="NCBI Taxonomy" id="1049583"/>
    <lineage>
        <taxon>Bacteria</taxon>
        <taxon>Bacillati</taxon>
        <taxon>Actinomycetota</taxon>
        <taxon>Actinomycetes</taxon>
        <taxon>Micrococcales</taxon>
        <taxon>Micrococcaceae</taxon>
        <taxon>Kocuria</taxon>
    </lineage>
</organism>
<keyword evidence="2" id="KW-0732">Signal</keyword>
<feature type="region of interest" description="Disordered" evidence="1">
    <location>
        <begin position="183"/>
        <end position="205"/>
    </location>
</feature>
<dbReference type="RefSeq" id="WP_143467431.1">
    <property type="nucleotide sequence ID" value="NZ_FXAC01000025.1"/>
</dbReference>
<keyword evidence="4" id="KW-1185">Reference proteome</keyword>
<proteinExistence type="predicted"/>
<dbReference type="Proteomes" id="UP000192929">
    <property type="component" value="Unassembled WGS sequence"/>
</dbReference>
<sequence>MKRSLSVAVLAFVVLTGCSANNDASDTGQSSVGAPSPQVYQDVQNWSGAGDNGARFTATAEVKAPSGVEEARQLMGKSNTPLHFLAVTVDNIKGADSITTLKATFTTPAGDLVEYTALGDYLNESEAPESSSVDATNRIIEVHNAFSWDEYEVIAGQKKTVVLATESAYPHQVTHATVGEGITLTPSDRSAETDRATGAPEAKVPVGSNDRLAELYGTTLKGNDINFRIFSPNAQKELNAVMPPQLNGAWGALCSHAATQEQLMETGVNANGHNWRPFQYAVTESGAPPLSGDAKSKEYEAASLAELSHGGSCAVIQSPDTSAATKTSVASVGHYLGNSTLEATVYVR</sequence>
<accession>A0A1X7E9P5</accession>
<evidence type="ECO:0000313" key="4">
    <source>
        <dbReference type="Proteomes" id="UP000192929"/>
    </source>
</evidence>
<gene>
    <name evidence="3" type="ORF">SAMN06296028_12516</name>
</gene>
<feature type="chain" id="PRO_5012214242" description="Lipoprotein" evidence="2">
    <location>
        <begin position="21"/>
        <end position="348"/>
    </location>
</feature>
<reference evidence="4" key="1">
    <citation type="submission" date="2017-04" db="EMBL/GenBank/DDBJ databases">
        <authorList>
            <person name="Varghese N."/>
            <person name="Submissions S."/>
        </authorList>
    </citation>
    <scope>NUCLEOTIDE SEQUENCE [LARGE SCALE GENOMIC DNA]</scope>
    <source>
        <strain evidence="4">NIO-1021</strain>
    </source>
</reference>